<reference evidence="2" key="2">
    <citation type="journal article" date="2015" name="J. Proteomics">
        <title>Sexual differences in the sialomes of the zebra tick, Rhipicephalus pulchellus.</title>
        <authorList>
            <person name="Tan A.W."/>
            <person name="Francischetti I.M."/>
            <person name="Slovak M."/>
            <person name="Kini R.M."/>
            <person name="Ribeiro J.M."/>
        </authorList>
    </citation>
    <scope>NUCLEOTIDE SEQUENCE</scope>
    <source>
        <tissue evidence="2">Salivary gland</tissue>
    </source>
</reference>
<accession>L7MBM4</accession>
<sequence length="268" mass="30291">MDRLVVILLSCCYACFVEGNTAPSREEPPYGKWKNWKEAFEALRNKYKMYKDTKPVGKDVEVRAEVMYDTAFYNGSMKWKIEDNSDVGKKDTVMKKYFEELLAKLQLYFHNQSIFVNITVASATEMNKLTVFYANGLKIVNANKTLEKIQEYGRSQKKGHNTIFYLFTWPENKGNPKRLFDFITTTGKPKLGVPVAATKGTFCSGTTSAALVRHTYGSGKVWSAASATTTVFGSDNFFAIPSNDRDEMNTAFSRCGVHTQETLEVPQC</sequence>
<organism evidence="2">
    <name type="scientific">Rhipicephalus pulchellus</name>
    <name type="common">Yellow backed tick</name>
    <name type="synonym">Dermacentor pulchellus</name>
    <dbReference type="NCBI Taxonomy" id="72859"/>
    <lineage>
        <taxon>Eukaryota</taxon>
        <taxon>Metazoa</taxon>
        <taxon>Ecdysozoa</taxon>
        <taxon>Arthropoda</taxon>
        <taxon>Chelicerata</taxon>
        <taxon>Arachnida</taxon>
        <taxon>Acari</taxon>
        <taxon>Parasitiformes</taxon>
        <taxon>Ixodida</taxon>
        <taxon>Ixodoidea</taxon>
        <taxon>Ixodidae</taxon>
        <taxon>Rhipicephalinae</taxon>
        <taxon>Rhipicephalus</taxon>
        <taxon>Rhipicephalus</taxon>
    </lineage>
</organism>
<protein>
    <submittedName>
        <fullName evidence="2">Putative 28 kDa metastriate family member</fullName>
    </submittedName>
</protein>
<feature type="chain" id="PRO_5003981833" evidence="1">
    <location>
        <begin position="20"/>
        <end position="268"/>
    </location>
</feature>
<evidence type="ECO:0000256" key="1">
    <source>
        <dbReference type="SAM" id="SignalP"/>
    </source>
</evidence>
<feature type="signal peptide" evidence="1">
    <location>
        <begin position="1"/>
        <end position="19"/>
    </location>
</feature>
<keyword evidence="1" id="KW-0732">Signal</keyword>
<name>L7MBM4_RHIPC</name>
<proteinExistence type="evidence at transcript level"/>
<evidence type="ECO:0000313" key="2">
    <source>
        <dbReference type="EMBL" id="JAA60544.1"/>
    </source>
</evidence>
<dbReference type="AlphaFoldDB" id="L7MBM4"/>
<reference evidence="2" key="1">
    <citation type="submission" date="2012-11" db="EMBL/GenBank/DDBJ databases">
        <authorList>
            <person name="Lucero-Rivera Y.E."/>
            <person name="Tovar-Ramirez D."/>
        </authorList>
    </citation>
    <scope>NUCLEOTIDE SEQUENCE</scope>
    <source>
        <tissue evidence="2">Salivary gland</tissue>
    </source>
</reference>
<dbReference type="EMBL" id="GACK01004490">
    <property type="protein sequence ID" value="JAA60544.1"/>
    <property type="molecule type" value="mRNA"/>
</dbReference>